<keyword evidence="6" id="KW-1185">Reference proteome</keyword>
<evidence type="ECO:0000259" key="4">
    <source>
        <dbReference type="Pfam" id="PF03816"/>
    </source>
</evidence>
<dbReference type="PANTHER" id="PTHR33392">
    <property type="entry name" value="POLYISOPRENYL-TEICHOIC ACID--PEPTIDOGLYCAN TEICHOIC ACID TRANSFERASE TAGU"/>
    <property type="match status" value="1"/>
</dbReference>
<dbReference type="Proteomes" id="UP001500979">
    <property type="component" value="Unassembled WGS sequence"/>
</dbReference>
<reference evidence="5 6" key="1">
    <citation type="journal article" date="2019" name="Int. J. Syst. Evol. Microbiol.">
        <title>The Global Catalogue of Microorganisms (GCM) 10K type strain sequencing project: providing services to taxonomists for standard genome sequencing and annotation.</title>
        <authorList>
            <consortium name="The Broad Institute Genomics Platform"/>
            <consortium name="The Broad Institute Genome Sequencing Center for Infectious Disease"/>
            <person name="Wu L."/>
            <person name="Ma J."/>
        </authorList>
    </citation>
    <scope>NUCLEOTIDE SEQUENCE [LARGE SCALE GENOMIC DNA]</scope>
    <source>
        <strain evidence="5 6">JCM 9383</strain>
    </source>
</reference>
<dbReference type="InterPro" id="IPR050922">
    <property type="entry name" value="LytR/CpsA/Psr_CW_biosynth"/>
</dbReference>
<comment type="similarity">
    <text evidence="1">Belongs to the LytR/CpsA/Psr (LCP) family.</text>
</comment>
<feature type="transmembrane region" description="Helical" evidence="3">
    <location>
        <begin position="28"/>
        <end position="46"/>
    </location>
</feature>
<evidence type="ECO:0000256" key="3">
    <source>
        <dbReference type="SAM" id="Phobius"/>
    </source>
</evidence>
<dbReference type="InterPro" id="IPR004474">
    <property type="entry name" value="LytR_CpsA_psr"/>
</dbReference>
<evidence type="ECO:0000313" key="5">
    <source>
        <dbReference type="EMBL" id="GAA2787748.1"/>
    </source>
</evidence>
<proteinExistence type="inferred from homology"/>
<organism evidence="5 6">
    <name type="scientific">Saccharopolyspora taberi</name>
    <dbReference type="NCBI Taxonomy" id="60895"/>
    <lineage>
        <taxon>Bacteria</taxon>
        <taxon>Bacillati</taxon>
        <taxon>Actinomycetota</taxon>
        <taxon>Actinomycetes</taxon>
        <taxon>Pseudonocardiales</taxon>
        <taxon>Pseudonocardiaceae</taxon>
        <taxon>Saccharopolyspora</taxon>
    </lineage>
</organism>
<comment type="caution">
    <text evidence="5">The sequence shown here is derived from an EMBL/GenBank/DDBJ whole genome shotgun (WGS) entry which is preliminary data.</text>
</comment>
<dbReference type="NCBIfam" id="TIGR00350">
    <property type="entry name" value="lytR_cpsA_psr"/>
    <property type="match status" value="1"/>
</dbReference>
<dbReference type="RefSeq" id="WP_344679547.1">
    <property type="nucleotide sequence ID" value="NZ_BAAAUX010000011.1"/>
</dbReference>
<feature type="region of interest" description="Disordered" evidence="2">
    <location>
        <begin position="56"/>
        <end position="75"/>
    </location>
</feature>
<keyword evidence="3" id="KW-0472">Membrane</keyword>
<dbReference type="Gene3D" id="3.40.630.190">
    <property type="entry name" value="LCP protein"/>
    <property type="match status" value="1"/>
</dbReference>
<keyword evidence="3" id="KW-1133">Transmembrane helix</keyword>
<feature type="domain" description="Cell envelope-related transcriptional attenuator" evidence="4">
    <location>
        <begin position="99"/>
        <end position="241"/>
    </location>
</feature>
<name>A0ABN3VBM1_9PSEU</name>
<evidence type="ECO:0000313" key="6">
    <source>
        <dbReference type="Proteomes" id="UP001500979"/>
    </source>
</evidence>
<dbReference type="EMBL" id="BAAAUX010000011">
    <property type="protein sequence ID" value="GAA2787748.1"/>
    <property type="molecule type" value="Genomic_DNA"/>
</dbReference>
<evidence type="ECO:0000256" key="1">
    <source>
        <dbReference type="ARBA" id="ARBA00006068"/>
    </source>
</evidence>
<feature type="region of interest" description="Disordered" evidence="2">
    <location>
        <begin position="1"/>
        <end position="22"/>
    </location>
</feature>
<protein>
    <recommendedName>
        <fullName evidence="4">Cell envelope-related transcriptional attenuator domain-containing protein</fullName>
    </recommendedName>
</protein>
<dbReference type="PANTHER" id="PTHR33392:SF6">
    <property type="entry name" value="POLYISOPRENYL-TEICHOIC ACID--PEPTIDOGLYCAN TEICHOIC ACID TRANSFERASE TAGU"/>
    <property type="match status" value="1"/>
</dbReference>
<gene>
    <name evidence="5" type="ORF">GCM10010470_22780</name>
</gene>
<dbReference type="Pfam" id="PF03816">
    <property type="entry name" value="LytR_cpsA_psr"/>
    <property type="match status" value="1"/>
</dbReference>
<evidence type="ECO:0000256" key="2">
    <source>
        <dbReference type="SAM" id="MobiDB-lite"/>
    </source>
</evidence>
<sequence length="343" mass="36312">MAYTQPGYEARGRAPEPPVRRKRRGRKLLAVLAVLLLALAGFVLYVDYSLKREQALPADGDRPQDGPGTNWLLVGSDSREGLDQERQAELGTGDTAGRRTDTVMLVHIPEGSGEPTMVSLPRDSLVKIPGHGKDKLNAAFAYGGSQLLVRTVESNTGVRIDHYAEVGLGGFADITDAVGGVDLCVKEPMRDPKANLDLQPGCQTLAGPQALGYVRTRATAQGDLDRVQRQREFLAALTGKVSGPEVLANPFRLFPLILNTSQSFLVDTGDHVWHLGSLGLAMKGIASGQGVTTTVPFGGFGETDGGASVVEWDDEGAEKLFGALATDSPVPQDVITTAEGLGG</sequence>
<keyword evidence="3" id="KW-0812">Transmembrane</keyword>
<accession>A0ABN3VBM1</accession>